<dbReference type="OMA" id="MGSACFP"/>
<reference evidence="2" key="2">
    <citation type="submission" date="2025-08" db="UniProtKB">
        <authorList>
            <consortium name="Ensembl"/>
        </authorList>
    </citation>
    <scope>IDENTIFICATION</scope>
</reference>
<dbReference type="Proteomes" id="UP000314981">
    <property type="component" value="Chromosome 14"/>
</dbReference>
<name>A0A4W2CZE9_BOBOX</name>
<dbReference type="AlphaFoldDB" id="A0A4W2CZE9"/>
<proteinExistence type="predicted"/>
<accession>A0A4W2CZE9</accession>
<sequence>TIRETKHWCSGDISAETRDKSLPSFWSGAPSSPCSGLPASHSPAPDSERPARVCPPQLKLVATPSPAEVAHEAAALLVQEAFPAIRCLHPALPRRPPVLPEEWHGTAEGCDGWARRTDGRGPAWRPRGRACPGRLLGGTWGPVRERLRDPGVRSEVPALAERTVEGRGAREARCSAALRSGPPYLSWAAGRGSLLPEEPPALSPAPPARRPRGFVYRLDLFSAAPAAPALLAVAQPLADGNLKPRCGAEAPTALSAPGPSAPPSRTQRAQLLRLEREAGRSGKLHPVLLQLPAWRGAGRTRPGRRLDRCGFGVGGKEAPRLPAPSCDSRAPRFQAALRELTRHCAARSRVAGCSLLASLTA</sequence>
<evidence type="ECO:0000256" key="1">
    <source>
        <dbReference type="SAM" id="MobiDB-lite"/>
    </source>
</evidence>
<reference evidence="2 3" key="1">
    <citation type="submission" date="2018-11" db="EMBL/GenBank/DDBJ databases">
        <title>Haplotype-resolved cattle genomes.</title>
        <authorList>
            <person name="Low W.Y."/>
            <person name="Tearle R."/>
            <person name="Bickhart D.M."/>
            <person name="Rosen B.D."/>
            <person name="Koren S."/>
            <person name="Rhie A."/>
            <person name="Hiendleder S."/>
            <person name="Phillippy A.M."/>
            <person name="Smith T.P.L."/>
            <person name="Williams J.L."/>
        </authorList>
    </citation>
    <scope>NUCLEOTIDE SEQUENCE [LARGE SCALE GENOMIC DNA]</scope>
</reference>
<dbReference type="Ensembl" id="ENSBIXT00000021267.1">
    <property type="protein sequence ID" value="ENSBIXP00000011741.1"/>
    <property type="gene ID" value="ENSBIXG00000016940.1"/>
</dbReference>
<keyword evidence="3" id="KW-1185">Reference proteome</keyword>
<protein>
    <submittedName>
        <fullName evidence="2">Uncharacterized protein</fullName>
    </submittedName>
</protein>
<feature type="region of interest" description="Disordered" evidence="1">
    <location>
        <begin position="18"/>
        <end position="51"/>
    </location>
</feature>
<organism evidence="2 3">
    <name type="scientific">Bos indicus x Bos taurus</name>
    <name type="common">Hybrid cattle</name>
    <dbReference type="NCBI Taxonomy" id="30522"/>
    <lineage>
        <taxon>Eukaryota</taxon>
        <taxon>Metazoa</taxon>
        <taxon>Chordata</taxon>
        <taxon>Craniata</taxon>
        <taxon>Vertebrata</taxon>
        <taxon>Euteleostomi</taxon>
        <taxon>Mammalia</taxon>
        <taxon>Eutheria</taxon>
        <taxon>Laurasiatheria</taxon>
        <taxon>Artiodactyla</taxon>
        <taxon>Ruminantia</taxon>
        <taxon>Pecora</taxon>
        <taxon>Bovidae</taxon>
        <taxon>Bovinae</taxon>
        <taxon>Bos</taxon>
    </lineage>
</organism>
<evidence type="ECO:0000313" key="2">
    <source>
        <dbReference type="Ensembl" id="ENSBIXP00000011741.1"/>
    </source>
</evidence>
<evidence type="ECO:0000313" key="3">
    <source>
        <dbReference type="Proteomes" id="UP000314981"/>
    </source>
</evidence>
<reference evidence="2" key="3">
    <citation type="submission" date="2025-09" db="UniProtKB">
        <authorList>
            <consortium name="Ensembl"/>
        </authorList>
    </citation>
    <scope>IDENTIFICATION</scope>
</reference>